<gene>
    <name evidence="1" type="ORF">ACFFIT_07330</name>
</gene>
<accession>A0ABV6CAA0</accession>
<evidence type="ECO:0000313" key="1">
    <source>
        <dbReference type="EMBL" id="MFC0179898.1"/>
    </source>
</evidence>
<comment type="caution">
    <text evidence="1">The sequence shown here is derived from an EMBL/GenBank/DDBJ whole genome shotgun (WGS) entry which is preliminary data.</text>
</comment>
<dbReference type="SUPFAM" id="SSF56112">
    <property type="entry name" value="Protein kinase-like (PK-like)"/>
    <property type="match status" value="1"/>
</dbReference>
<organism evidence="1 2">
    <name type="scientific">Thorsellia kenyensis</name>
    <dbReference type="NCBI Taxonomy" id="1549888"/>
    <lineage>
        <taxon>Bacteria</taxon>
        <taxon>Pseudomonadati</taxon>
        <taxon>Pseudomonadota</taxon>
        <taxon>Gammaproteobacteria</taxon>
        <taxon>Enterobacterales</taxon>
        <taxon>Thorselliaceae</taxon>
        <taxon>Thorsellia</taxon>
    </lineage>
</organism>
<dbReference type="Pfam" id="PF01633">
    <property type="entry name" value="Choline_kinase"/>
    <property type="match status" value="1"/>
</dbReference>
<dbReference type="EMBL" id="JBHLXE010000084">
    <property type="protein sequence ID" value="MFC0179898.1"/>
    <property type="molecule type" value="Genomic_DNA"/>
</dbReference>
<reference evidence="1 2" key="1">
    <citation type="submission" date="2024-09" db="EMBL/GenBank/DDBJ databases">
        <authorList>
            <person name="Sun Q."/>
            <person name="Mori K."/>
        </authorList>
    </citation>
    <scope>NUCLEOTIDE SEQUENCE [LARGE SCALE GENOMIC DNA]</scope>
    <source>
        <strain evidence="1 2">CCM 8545</strain>
    </source>
</reference>
<dbReference type="RefSeq" id="WP_385877007.1">
    <property type="nucleotide sequence ID" value="NZ_JBHLXE010000084.1"/>
</dbReference>
<sequence>MNKFSSIKQLIVEQLSSALPCSKLNLLNHQKHIPKFNEVSGLSSQNFQLTLGDKQYLIVPLITDQEKQKLGVNLKHQIRAIQRVSSDTFAPTLIYHNQYYAMFNWVDGKSLDQLLDFKCDDIFLLKIALIQSKIHSSPLSKRDILLKPLFESLLSSVMHSRRTYSLIKIHKKMLGSPYPKKSRWVFDHMDMHLGNIIQSKNDLVLIDWEYSANVEQNFAFCSLFNSLQLSQKQKLFYLTAYHHHAMHPDAFTEHSIKQKLADIDEWQLWYDYLCHLWYEIRFSQTQDSVYLKYINNSKICI</sequence>
<dbReference type="InterPro" id="IPR011009">
    <property type="entry name" value="Kinase-like_dom_sf"/>
</dbReference>
<dbReference type="Gene3D" id="3.90.1200.10">
    <property type="match status" value="1"/>
</dbReference>
<protein>
    <recommendedName>
        <fullName evidence="3">Thiamine kinase</fullName>
    </recommendedName>
</protein>
<name>A0ABV6CAA0_9GAMM</name>
<keyword evidence="2" id="KW-1185">Reference proteome</keyword>
<evidence type="ECO:0008006" key="3">
    <source>
        <dbReference type="Google" id="ProtNLM"/>
    </source>
</evidence>
<proteinExistence type="predicted"/>
<evidence type="ECO:0000313" key="2">
    <source>
        <dbReference type="Proteomes" id="UP001589758"/>
    </source>
</evidence>
<dbReference type="Proteomes" id="UP001589758">
    <property type="component" value="Unassembled WGS sequence"/>
</dbReference>